<organism evidence="3 4">
    <name type="scientific">Niabella ginsengisoli</name>
    <dbReference type="NCBI Taxonomy" id="522298"/>
    <lineage>
        <taxon>Bacteria</taxon>
        <taxon>Pseudomonadati</taxon>
        <taxon>Bacteroidota</taxon>
        <taxon>Chitinophagia</taxon>
        <taxon>Chitinophagales</taxon>
        <taxon>Chitinophagaceae</taxon>
        <taxon>Niabella</taxon>
    </lineage>
</organism>
<evidence type="ECO:0000256" key="2">
    <source>
        <dbReference type="SAM" id="Phobius"/>
    </source>
</evidence>
<protein>
    <recommendedName>
        <fullName evidence="5">CCDC81-like prokaryotic HU domain-containing protein</fullName>
    </recommendedName>
</protein>
<feature type="transmembrane region" description="Helical" evidence="2">
    <location>
        <begin position="163"/>
        <end position="182"/>
    </location>
</feature>
<reference evidence="3 4" key="1">
    <citation type="submission" date="2022-02" db="EMBL/GenBank/DDBJ databases">
        <authorList>
            <person name="Min J."/>
        </authorList>
    </citation>
    <scope>NUCLEOTIDE SEQUENCE [LARGE SCALE GENOMIC DNA]</scope>
    <source>
        <strain evidence="3 4">GR10-1</strain>
    </source>
</reference>
<dbReference type="RefSeq" id="WP_240826412.1">
    <property type="nucleotide sequence ID" value="NZ_JAKWBL010000001.1"/>
</dbReference>
<sequence length="297" mass="33150">MRTHHNQLFVKLAPILTQYLTANKTLSLPGLGTFHADSAYDPEVDYSKKGTSLLSIRFEQEKISEVDDDLVEYVSTQTGKMKVLAKSDLMSELDAVINFLNTGKPYFISGIGTVTKKSDGTLEFHKEKYQQTERRKAAPITEKNFIPQAYIDETRKPRRTRPAAIITILCLLAIAATVWFYVKNSDDNAGAIEESTAHNDGAVTDSAQSPRPSSTSLNPQSAADKPASYKYILEITREPRASKRFSQLKNINWPVEIETADSVNYALFIKLPAANADTTKVKDSLSVLSGRRVWIER</sequence>
<feature type="compositionally biased region" description="Polar residues" evidence="1">
    <location>
        <begin position="205"/>
        <end position="221"/>
    </location>
</feature>
<feature type="region of interest" description="Disordered" evidence="1">
    <location>
        <begin position="196"/>
        <end position="223"/>
    </location>
</feature>
<keyword evidence="2" id="KW-0812">Transmembrane</keyword>
<keyword evidence="2" id="KW-1133">Transmembrane helix</keyword>
<accession>A0ABS9SF62</accession>
<comment type="caution">
    <text evidence="3">The sequence shown here is derived from an EMBL/GenBank/DDBJ whole genome shotgun (WGS) entry which is preliminary data.</text>
</comment>
<keyword evidence="4" id="KW-1185">Reference proteome</keyword>
<dbReference type="Proteomes" id="UP001202248">
    <property type="component" value="Unassembled WGS sequence"/>
</dbReference>
<evidence type="ECO:0000256" key="1">
    <source>
        <dbReference type="SAM" id="MobiDB-lite"/>
    </source>
</evidence>
<evidence type="ECO:0008006" key="5">
    <source>
        <dbReference type="Google" id="ProtNLM"/>
    </source>
</evidence>
<keyword evidence="2" id="KW-0472">Membrane</keyword>
<dbReference type="EMBL" id="JAKWBL010000001">
    <property type="protein sequence ID" value="MCH5597001.1"/>
    <property type="molecule type" value="Genomic_DNA"/>
</dbReference>
<proteinExistence type="predicted"/>
<gene>
    <name evidence="3" type="ORF">MKP09_03240</name>
</gene>
<evidence type="ECO:0000313" key="4">
    <source>
        <dbReference type="Proteomes" id="UP001202248"/>
    </source>
</evidence>
<name>A0ABS9SF62_9BACT</name>
<evidence type="ECO:0000313" key="3">
    <source>
        <dbReference type="EMBL" id="MCH5597001.1"/>
    </source>
</evidence>